<evidence type="ECO:0000256" key="1">
    <source>
        <dbReference type="SAM" id="MobiDB-lite"/>
    </source>
</evidence>
<feature type="region of interest" description="Disordered" evidence="1">
    <location>
        <begin position="26"/>
        <end position="62"/>
    </location>
</feature>
<organism evidence="2 3">
    <name type="scientific">Steinernema carpocapsae</name>
    <name type="common">Entomopathogenic nematode</name>
    <dbReference type="NCBI Taxonomy" id="34508"/>
    <lineage>
        <taxon>Eukaryota</taxon>
        <taxon>Metazoa</taxon>
        <taxon>Ecdysozoa</taxon>
        <taxon>Nematoda</taxon>
        <taxon>Chromadorea</taxon>
        <taxon>Rhabditida</taxon>
        <taxon>Tylenchina</taxon>
        <taxon>Panagrolaimomorpha</taxon>
        <taxon>Strongyloidoidea</taxon>
        <taxon>Steinernematidae</taxon>
        <taxon>Steinernema</taxon>
    </lineage>
</organism>
<feature type="compositionally biased region" description="Polar residues" evidence="1">
    <location>
        <begin position="26"/>
        <end position="49"/>
    </location>
</feature>
<dbReference type="AlphaFoldDB" id="A0A4V6YSZ8"/>
<protein>
    <submittedName>
        <fullName evidence="2">Uncharacterized protein</fullName>
    </submittedName>
</protein>
<dbReference type="Proteomes" id="UP000298663">
    <property type="component" value="Chromosome X"/>
</dbReference>
<reference evidence="2 3" key="1">
    <citation type="journal article" date="2015" name="Genome Biol.">
        <title>Comparative genomics of Steinernema reveals deeply conserved gene regulatory networks.</title>
        <authorList>
            <person name="Dillman A.R."/>
            <person name="Macchietto M."/>
            <person name="Porter C.F."/>
            <person name="Rogers A."/>
            <person name="Williams B."/>
            <person name="Antoshechkin I."/>
            <person name="Lee M.M."/>
            <person name="Goodwin Z."/>
            <person name="Lu X."/>
            <person name="Lewis E.E."/>
            <person name="Goodrich-Blair H."/>
            <person name="Stock S.P."/>
            <person name="Adams B.J."/>
            <person name="Sternberg P.W."/>
            <person name="Mortazavi A."/>
        </authorList>
    </citation>
    <scope>NUCLEOTIDE SEQUENCE [LARGE SCALE GENOMIC DNA]</scope>
    <source>
        <strain evidence="2 3">ALL</strain>
    </source>
</reference>
<sequence>MLSCPCSQAVPAPLFASYLLRRPLRSFSSPNSARPSVTVQRRTMRSTNRGAGLLGPRSKPGNYERVRWAEGATYV</sequence>
<dbReference type="EMBL" id="CM016762">
    <property type="protein sequence ID" value="TMS39773.1"/>
    <property type="molecule type" value="Genomic_DNA"/>
</dbReference>
<keyword evidence="3" id="KW-1185">Reference proteome</keyword>
<name>A0A4V6YSZ8_STECR</name>
<gene>
    <name evidence="2" type="ORF">L596_006253</name>
</gene>
<evidence type="ECO:0000313" key="3">
    <source>
        <dbReference type="Proteomes" id="UP000298663"/>
    </source>
</evidence>
<proteinExistence type="predicted"/>
<reference evidence="2 3" key="2">
    <citation type="journal article" date="2019" name="G3 (Bethesda)">
        <title>Hybrid Assembly of the Genome of the Entomopathogenic Nematode Steinernema carpocapsae Identifies the X-Chromosome.</title>
        <authorList>
            <person name="Serra L."/>
            <person name="Macchietto M."/>
            <person name="Macias-Munoz A."/>
            <person name="McGill C.J."/>
            <person name="Rodriguez I.M."/>
            <person name="Rodriguez B."/>
            <person name="Murad R."/>
            <person name="Mortazavi A."/>
        </authorList>
    </citation>
    <scope>NUCLEOTIDE SEQUENCE [LARGE SCALE GENOMIC DNA]</scope>
    <source>
        <strain evidence="2 3">ALL</strain>
    </source>
</reference>
<evidence type="ECO:0000313" key="2">
    <source>
        <dbReference type="EMBL" id="TMS39773.1"/>
    </source>
</evidence>
<accession>A0A4V6YSZ8</accession>